<dbReference type="Proteomes" id="UP001498469">
    <property type="component" value="Unassembled WGS sequence"/>
</dbReference>
<dbReference type="Pfam" id="PF09393">
    <property type="entry name" value="DUF2001"/>
    <property type="match status" value="1"/>
</dbReference>
<protein>
    <submittedName>
        <fullName evidence="1">Phage tail tube protein</fullName>
    </submittedName>
</protein>
<name>A0ABU7UWH4_9CLOT</name>
<dbReference type="RefSeq" id="WP_216247925.1">
    <property type="nucleotide sequence ID" value="NZ_JAZHFS010000033.1"/>
</dbReference>
<keyword evidence="2" id="KW-1185">Reference proteome</keyword>
<dbReference type="InterPro" id="IPR018989">
    <property type="entry name" value="DUF2001"/>
</dbReference>
<gene>
    <name evidence="1" type="ORF">SJI18_21775</name>
</gene>
<proteinExistence type="predicted"/>
<evidence type="ECO:0000313" key="2">
    <source>
        <dbReference type="Proteomes" id="UP001498469"/>
    </source>
</evidence>
<evidence type="ECO:0000313" key="1">
    <source>
        <dbReference type="EMBL" id="MEF2114922.1"/>
    </source>
</evidence>
<organism evidence="1 2">
    <name type="scientific">Clostridium frigoriphilum</name>
    <dbReference type="NCBI Taxonomy" id="443253"/>
    <lineage>
        <taxon>Bacteria</taxon>
        <taxon>Bacillati</taxon>
        <taxon>Bacillota</taxon>
        <taxon>Clostridia</taxon>
        <taxon>Eubacteriales</taxon>
        <taxon>Clostridiaceae</taxon>
        <taxon>Clostridium</taxon>
    </lineage>
</organism>
<comment type="caution">
    <text evidence="1">The sequence shown here is derived from an EMBL/GenBank/DDBJ whole genome shotgun (WGS) entry which is preliminary data.</text>
</comment>
<accession>A0ABU7UWH4</accession>
<sequence>MNAKDIINGTWGELWIDGDKVSECIALQAKVTINKAPVSFCGDLFTHNKVIGLEGKGSLKLHKASSRMIIKISANMKAGKQTVCTIVSKLADPDSMGAERVAIYEVSFDELTIADWENKKNGEEDVPFTFANWEFLDTIAPQNI</sequence>
<dbReference type="EMBL" id="JAZHFS010000033">
    <property type="protein sequence ID" value="MEF2114922.1"/>
    <property type="molecule type" value="Genomic_DNA"/>
</dbReference>
<reference evidence="1 2" key="1">
    <citation type="submission" date="2023-11" db="EMBL/GenBank/DDBJ databases">
        <title>Draft genome sequence of a psychrophilic Clostridium strain from permafrost water brine.</title>
        <authorList>
            <person name="Shcherbakova V.A."/>
            <person name="Trubitsyn V.E."/>
            <person name="Zakharyuk A.G."/>
        </authorList>
    </citation>
    <scope>NUCLEOTIDE SEQUENCE [LARGE SCALE GENOMIC DNA]</scope>
    <source>
        <strain evidence="1 2">14F</strain>
    </source>
</reference>